<proteinExistence type="predicted"/>
<dbReference type="SUPFAM" id="SSF55831">
    <property type="entry name" value="Thymidylate synthase/dCMP hydroxymethylase"/>
    <property type="match status" value="1"/>
</dbReference>
<name>A0A4U9V1C5_SERFO</name>
<feature type="domain" description="Thymidylate synthase/dCMP hydroxymethylase" evidence="2">
    <location>
        <begin position="2"/>
        <end position="44"/>
    </location>
</feature>
<evidence type="ECO:0000256" key="1">
    <source>
        <dbReference type="ARBA" id="ARBA00022679"/>
    </source>
</evidence>
<dbReference type="AlphaFoldDB" id="A0A4U9V1C5"/>
<keyword evidence="1 3" id="KW-0808">Transferase</keyword>
<dbReference type="Pfam" id="PF00303">
    <property type="entry name" value="Thymidylat_synt"/>
    <property type="match status" value="1"/>
</dbReference>
<evidence type="ECO:0000259" key="2">
    <source>
        <dbReference type="Pfam" id="PF00303"/>
    </source>
</evidence>
<sequence>MKQYLDLMNKVLAEGTPKADRTALARCRFSGHQMRFNLQERLPVGDHQEMPPAVDYS</sequence>
<gene>
    <name evidence="3" type="primary">thyA_4</name>
    <name evidence="3" type="ORF">NCTC12965_04468</name>
</gene>
<keyword evidence="3" id="KW-0489">Methyltransferase</keyword>
<evidence type="ECO:0000313" key="3">
    <source>
        <dbReference type="EMBL" id="VTR40226.1"/>
    </source>
</evidence>
<dbReference type="InterPro" id="IPR023451">
    <property type="entry name" value="Thymidate_synth/dCMP_Mease_dom"/>
</dbReference>
<dbReference type="EMBL" id="CABEEZ010000097">
    <property type="protein sequence ID" value="VTR40226.1"/>
    <property type="molecule type" value="Genomic_DNA"/>
</dbReference>
<protein>
    <submittedName>
        <fullName evidence="3">Thymidylate synthase</fullName>
        <ecNumber evidence="3">2.1.1.45</ecNumber>
    </submittedName>
</protein>
<reference evidence="3" key="1">
    <citation type="submission" date="2019-05" db="EMBL/GenBank/DDBJ databases">
        <authorList>
            <consortium name="Pathogen Informatics"/>
        </authorList>
    </citation>
    <scope>NUCLEOTIDE SEQUENCE [LARGE SCALE GENOMIC DNA]</scope>
    <source>
        <strain evidence="3">NCTC12965</strain>
    </source>
</reference>
<dbReference type="EC" id="2.1.1.45" evidence="3"/>
<dbReference type="GO" id="GO:0004799">
    <property type="term" value="F:thymidylate synthase activity"/>
    <property type="evidence" value="ECO:0007669"/>
    <property type="project" value="UniProtKB-EC"/>
</dbReference>
<accession>A0A4U9V1C5</accession>
<dbReference type="InterPro" id="IPR036926">
    <property type="entry name" value="Thymidate_synth/dCMP_Mease_sf"/>
</dbReference>
<dbReference type="GO" id="GO:0032259">
    <property type="term" value="P:methylation"/>
    <property type="evidence" value="ECO:0007669"/>
    <property type="project" value="UniProtKB-KW"/>
</dbReference>
<organism evidence="3">
    <name type="scientific">Serratia fonticola</name>
    <dbReference type="NCBI Taxonomy" id="47917"/>
    <lineage>
        <taxon>Bacteria</taxon>
        <taxon>Pseudomonadati</taxon>
        <taxon>Pseudomonadota</taxon>
        <taxon>Gammaproteobacteria</taxon>
        <taxon>Enterobacterales</taxon>
        <taxon>Yersiniaceae</taxon>
        <taxon>Serratia</taxon>
    </lineage>
</organism>
<dbReference type="Gene3D" id="3.30.572.10">
    <property type="entry name" value="Thymidylate synthase/dCMP hydroxymethylase domain"/>
    <property type="match status" value="1"/>
</dbReference>